<reference evidence="2" key="1">
    <citation type="journal article" date="2021" name="bioRxiv">
        <title>Unraveling nitrogen, sulfur and carbon metabolic pathways and microbial community transcriptional responses to substrate deprivation and toxicity stresses in a bioreactor mimicking anoxic brackish coastal sediment conditions.</title>
        <authorList>
            <person name="Martins P.D."/>
            <person name="Echeveste M.J."/>
            <person name="Arshad A."/>
            <person name="Kurth J."/>
            <person name="Ouboter H."/>
            <person name="Jetten M.S.M."/>
            <person name="Welte C.U."/>
        </authorList>
    </citation>
    <scope>NUCLEOTIDE SEQUENCE</scope>
    <source>
        <strain evidence="2">MAG_39</strain>
    </source>
</reference>
<sequence>MRYRVPKALNMTLQFLGMRPDDLVVVLSLTSVLIVFMKYVGVRAFLPSIAAPLAVGGFVSYVLKKISEVRPDGYTRHLLHKYGVFFESTKRNLLIAPGRKRYSP</sequence>
<comment type="caution">
    <text evidence="2">The sequence shown here is derived from an EMBL/GenBank/DDBJ whole genome shotgun (WGS) entry which is preliminary data.</text>
</comment>
<feature type="transmembrane region" description="Helical" evidence="1">
    <location>
        <begin position="21"/>
        <end position="39"/>
    </location>
</feature>
<keyword evidence="1" id="KW-0472">Membrane</keyword>
<organism evidence="2 3">
    <name type="scientific">Candidatus Nitrobium versatile</name>
    <dbReference type="NCBI Taxonomy" id="2884831"/>
    <lineage>
        <taxon>Bacteria</taxon>
        <taxon>Pseudomonadati</taxon>
        <taxon>Nitrospirota</taxon>
        <taxon>Nitrospiria</taxon>
        <taxon>Nitrospirales</taxon>
        <taxon>Nitrospiraceae</taxon>
        <taxon>Candidatus Nitrobium</taxon>
    </lineage>
</organism>
<dbReference type="AlphaFoldDB" id="A0A953SH15"/>
<keyword evidence="1" id="KW-1133">Transmembrane helix</keyword>
<name>A0A953SH15_9BACT</name>
<dbReference type="Proteomes" id="UP000705867">
    <property type="component" value="Unassembled WGS sequence"/>
</dbReference>
<protein>
    <submittedName>
        <fullName evidence="2">Uncharacterized protein</fullName>
    </submittedName>
</protein>
<keyword evidence="1" id="KW-0812">Transmembrane</keyword>
<reference evidence="2" key="2">
    <citation type="submission" date="2021-08" db="EMBL/GenBank/DDBJ databases">
        <authorList>
            <person name="Dalcin Martins P."/>
        </authorList>
    </citation>
    <scope>NUCLEOTIDE SEQUENCE</scope>
    <source>
        <strain evidence="2">MAG_39</strain>
    </source>
</reference>
<proteinExistence type="predicted"/>
<dbReference type="EMBL" id="JAIOIV010000148">
    <property type="protein sequence ID" value="MBZ0158336.1"/>
    <property type="molecule type" value="Genomic_DNA"/>
</dbReference>
<evidence type="ECO:0000313" key="2">
    <source>
        <dbReference type="EMBL" id="MBZ0158336.1"/>
    </source>
</evidence>
<accession>A0A953SH15</accession>
<gene>
    <name evidence="2" type="ORF">K8I29_19235</name>
</gene>
<evidence type="ECO:0000256" key="1">
    <source>
        <dbReference type="SAM" id="Phobius"/>
    </source>
</evidence>
<feature type="transmembrane region" description="Helical" evidence="1">
    <location>
        <begin position="45"/>
        <end position="63"/>
    </location>
</feature>
<evidence type="ECO:0000313" key="3">
    <source>
        <dbReference type="Proteomes" id="UP000705867"/>
    </source>
</evidence>